<gene>
    <name evidence="1" type="ORF">ACFFRH_29600</name>
</gene>
<evidence type="ECO:0000313" key="2">
    <source>
        <dbReference type="Proteomes" id="UP001589610"/>
    </source>
</evidence>
<dbReference type="EMBL" id="JBHMBS010000017">
    <property type="protein sequence ID" value="MFB9679659.1"/>
    <property type="molecule type" value="Genomic_DNA"/>
</dbReference>
<proteinExistence type="predicted"/>
<protein>
    <submittedName>
        <fullName evidence="1">Uncharacterized protein</fullName>
    </submittedName>
</protein>
<dbReference type="InterPro" id="IPR011990">
    <property type="entry name" value="TPR-like_helical_dom_sf"/>
</dbReference>
<name>A0ABV5TKX7_9ACTN</name>
<dbReference type="RefSeq" id="WP_386161009.1">
    <property type="nucleotide sequence ID" value="NZ_JBHMBS010000017.1"/>
</dbReference>
<dbReference type="Gene3D" id="1.25.40.10">
    <property type="entry name" value="Tetratricopeptide repeat domain"/>
    <property type="match status" value="1"/>
</dbReference>
<evidence type="ECO:0000313" key="1">
    <source>
        <dbReference type="EMBL" id="MFB9679659.1"/>
    </source>
</evidence>
<organism evidence="1 2">
    <name type="scientific">Streptosporangium vulgare</name>
    <dbReference type="NCBI Taxonomy" id="46190"/>
    <lineage>
        <taxon>Bacteria</taxon>
        <taxon>Bacillati</taxon>
        <taxon>Actinomycetota</taxon>
        <taxon>Actinomycetes</taxon>
        <taxon>Streptosporangiales</taxon>
        <taxon>Streptosporangiaceae</taxon>
        <taxon>Streptosporangium</taxon>
    </lineage>
</organism>
<accession>A0ABV5TKX7</accession>
<comment type="caution">
    <text evidence="1">The sequence shown here is derived from an EMBL/GenBank/DDBJ whole genome shotgun (WGS) entry which is preliminary data.</text>
</comment>
<keyword evidence="2" id="KW-1185">Reference proteome</keyword>
<dbReference type="Proteomes" id="UP001589610">
    <property type="component" value="Unassembled WGS sequence"/>
</dbReference>
<reference evidence="1 2" key="1">
    <citation type="submission" date="2024-09" db="EMBL/GenBank/DDBJ databases">
        <authorList>
            <person name="Sun Q."/>
            <person name="Mori K."/>
        </authorList>
    </citation>
    <scope>NUCLEOTIDE SEQUENCE [LARGE SCALE GENOMIC DNA]</scope>
    <source>
        <strain evidence="1 2">JCM 3028</strain>
    </source>
</reference>
<sequence length="268" mass="29163">MAGDEVTRLRALRVEVAGTRREAGWRQALTQAILRRCTDEDIPGATHREDLDEAAEHAGWLLAHDCDQWSFALVGRVHEIRWEDFGDPADRDVAITMLSEADDLREENAWFSAADHEALAELLLSRHADRGVPYDLDLAVDRLRAALRECDDRTSALYLRYRLGTALAVRVTGPGAGSADLGEAVTLLENVLPRMPEGDPATYQATFALGGLLRSRGLANGSAADLERAAGHFGLFLRATPDDDPLRPKAARDLASTLTHLGGTSGAF</sequence>